<dbReference type="PANTHER" id="PTHR10204">
    <property type="entry name" value="NAD P H OXIDOREDUCTASE-RELATED"/>
    <property type="match status" value="1"/>
</dbReference>
<keyword evidence="2" id="KW-0560">Oxidoreductase</keyword>
<reference evidence="4" key="1">
    <citation type="submission" date="2022-05" db="EMBL/GenBank/DDBJ databases">
        <title>Novel Pseudomonas spp. Isolated from a Rainbow Trout Aquaculture Facility.</title>
        <authorList>
            <person name="Testerman T."/>
            <person name="Graf J."/>
        </authorList>
    </citation>
    <scope>NUCLEOTIDE SEQUENCE</scope>
    <source>
        <strain evidence="4">ID1050</strain>
    </source>
</reference>
<dbReference type="Gene3D" id="3.40.50.360">
    <property type="match status" value="1"/>
</dbReference>
<dbReference type="Proteomes" id="UP001148189">
    <property type="component" value="Unassembled WGS sequence"/>
</dbReference>
<evidence type="ECO:0000259" key="3">
    <source>
        <dbReference type="Pfam" id="PF02525"/>
    </source>
</evidence>
<dbReference type="Pfam" id="PF02525">
    <property type="entry name" value="Flavodoxin_2"/>
    <property type="match status" value="1"/>
</dbReference>
<name>A0ABT5NFY4_9PSED</name>
<gene>
    <name evidence="4" type="ORF">M5G21_21090</name>
</gene>
<dbReference type="SUPFAM" id="SSF52218">
    <property type="entry name" value="Flavoproteins"/>
    <property type="match status" value="1"/>
</dbReference>
<evidence type="ECO:0000313" key="4">
    <source>
        <dbReference type="EMBL" id="MDD0987454.1"/>
    </source>
</evidence>
<proteinExistence type="inferred from homology"/>
<dbReference type="InterPro" id="IPR051545">
    <property type="entry name" value="NAD(P)H_dehydrogenase_qn"/>
</dbReference>
<keyword evidence="5" id="KW-1185">Reference proteome</keyword>
<evidence type="ECO:0000256" key="2">
    <source>
        <dbReference type="ARBA" id="ARBA00023002"/>
    </source>
</evidence>
<comment type="similarity">
    <text evidence="1">Belongs to the NAD(P)H dehydrogenase (quinone) family.</text>
</comment>
<organism evidence="4 5">
    <name type="scientific">Pseudomonas shahriarae</name>
    <dbReference type="NCBI Taxonomy" id="2745512"/>
    <lineage>
        <taxon>Bacteria</taxon>
        <taxon>Pseudomonadati</taxon>
        <taxon>Pseudomonadota</taxon>
        <taxon>Gammaproteobacteria</taxon>
        <taxon>Pseudomonadales</taxon>
        <taxon>Pseudomonadaceae</taxon>
        <taxon>Pseudomonas</taxon>
    </lineage>
</organism>
<dbReference type="EMBL" id="JAMDHD010000032">
    <property type="protein sequence ID" value="MDD0987454.1"/>
    <property type="molecule type" value="Genomic_DNA"/>
</dbReference>
<evidence type="ECO:0000256" key="1">
    <source>
        <dbReference type="ARBA" id="ARBA00006252"/>
    </source>
</evidence>
<dbReference type="PANTHER" id="PTHR10204:SF34">
    <property type="entry name" value="NAD(P)H DEHYDROGENASE [QUINONE] 1 ISOFORM 1"/>
    <property type="match status" value="1"/>
</dbReference>
<dbReference type="InterPro" id="IPR029039">
    <property type="entry name" value="Flavoprotein-like_sf"/>
</dbReference>
<feature type="domain" description="Flavodoxin-like fold" evidence="3">
    <location>
        <begin position="1"/>
        <end position="175"/>
    </location>
</feature>
<sequence>MHALIVVAHHDPQSLTHSLASQIAEGVSLADPGNSFEIADLSAQAFDPRFTTADLAVHHREEPPPADVAAEQARIDRADALVLVYPIYWWSMPALLKGWIDRVFANGWAFDYSSDAKLVKKLRHLRVHLVGVGGADGGTYERHGYADAMKTQIDHGIFDYCGACVVTSELLLESEMQDPKVHMDTARALGRELFTVSKRCSNNGTSHNGTDLFSMT</sequence>
<protein>
    <submittedName>
        <fullName evidence="4">NAD(P)H-dependent oxidoreductase</fullName>
    </submittedName>
</protein>
<comment type="caution">
    <text evidence="4">The sequence shown here is derived from an EMBL/GenBank/DDBJ whole genome shotgun (WGS) entry which is preliminary data.</text>
</comment>
<evidence type="ECO:0000313" key="5">
    <source>
        <dbReference type="Proteomes" id="UP001148189"/>
    </source>
</evidence>
<dbReference type="RefSeq" id="WP_170060611.1">
    <property type="nucleotide sequence ID" value="NZ_JAMDGQ010000031.1"/>
</dbReference>
<dbReference type="InterPro" id="IPR003680">
    <property type="entry name" value="Flavodoxin_fold"/>
</dbReference>
<accession>A0ABT5NFY4</accession>